<reference evidence="2 3" key="1">
    <citation type="submission" date="2019-07" db="EMBL/GenBank/DDBJ databases">
        <title>Whole genome shotgun sequence of Deinococcus cellulosilyticus NBRC 106333.</title>
        <authorList>
            <person name="Hosoyama A."/>
            <person name="Uohara A."/>
            <person name="Ohji S."/>
            <person name="Ichikawa N."/>
        </authorList>
    </citation>
    <scope>NUCLEOTIDE SEQUENCE [LARGE SCALE GENOMIC DNA]</scope>
    <source>
        <strain evidence="2 3">NBRC 106333</strain>
    </source>
</reference>
<dbReference type="Pfam" id="PF12787">
    <property type="entry name" value="EcsC"/>
    <property type="match status" value="1"/>
</dbReference>
<protein>
    <recommendedName>
        <fullName evidence="4">EcsC family protein</fullName>
    </recommendedName>
</protein>
<sequence>MPQDHPNEPVNPEVQGTEEASTDLMLYEKAQDARLYHQKARDDIDRWASARPSALEKTGKKTALLIERSLGSLGKYIPESMTERVTGAVEQALESTAHLADRLLDEEKIEKSVQETRKSIPCELQARDAVARKIILENLSVGTVSGAAAGAGGWATILLDVPVLITVTQRVIRQVAAAYGYRVDTPEEQAIARGILGSASALDVGQREKFIFSMHAVSRALRQGAGLDKVVSILLPATLEKLGVREIAKSIGINLTQRKALQLVPLVGAAVGGTMNALTIKDTATAAFMVYRKRWLEEHTDVYDGMQTPEEEVIEAVAVDEPA</sequence>
<dbReference type="Proteomes" id="UP000321306">
    <property type="component" value="Unassembled WGS sequence"/>
</dbReference>
<dbReference type="EMBL" id="BJXB01000002">
    <property type="protein sequence ID" value="GEM45065.1"/>
    <property type="molecule type" value="Genomic_DNA"/>
</dbReference>
<evidence type="ECO:0000256" key="1">
    <source>
        <dbReference type="SAM" id="MobiDB-lite"/>
    </source>
</evidence>
<comment type="caution">
    <text evidence="2">The sequence shown here is derived from an EMBL/GenBank/DDBJ whole genome shotgun (WGS) entry which is preliminary data.</text>
</comment>
<evidence type="ECO:0000313" key="2">
    <source>
        <dbReference type="EMBL" id="GEM45065.1"/>
    </source>
</evidence>
<evidence type="ECO:0000313" key="3">
    <source>
        <dbReference type="Proteomes" id="UP000321306"/>
    </source>
</evidence>
<keyword evidence="3" id="KW-1185">Reference proteome</keyword>
<dbReference type="PANTHER" id="PTHR41260:SF1">
    <property type="entry name" value="PROTEIN ECSC"/>
    <property type="match status" value="1"/>
</dbReference>
<dbReference type="PANTHER" id="PTHR41260">
    <property type="entry name" value="PROTEIN ECSC"/>
    <property type="match status" value="1"/>
</dbReference>
<dbReference type="InterPro" id="IPR024787">
    <property type="entry name" value="EcsC"/>
</dbReference>
<feature type="region of interest" description="Disordered" evidence="1">
    <location>
        <begin position="1"/>
        <end position="22"/>
    </location>
</feature>
<dbReference type="OrthoDB" id="1238772at2"/>
<accession>A0A511MWV9</accession>
<gene>
    <name evidence="2" type="ORF">DC3_07000</name>
</gene>
<dbReference type="RefSeq" id="WP_146882349.1">
    <property type="nucleotide sequence ID" value="NZ_BJXB01000002.1"/>
</dbReference>
<organism evidence="2 3">
    <name type="scientific">Deinococcus cellulosilyticus (strain DSM 18568 / NBRC 106333 / KACC 11606 / 5516J-15)</name>
    <dbReference type="NCBI Taxonomy" id="1223518"/>
    <lineage>
        <taxon>Bacteria</taxon>
        <taxon>Thermotogati</taxon>
        <taxon>Deinococcota</taxon>
        <taxon>Deinococci</taxon>
        <taxon>Deinococcales</taxon>
        <taxon>Deinococcaceae</taxon>
        <taxon>Deinococcus</taxon>
    </lineage>
</organism>
<name>A0A511MWV9_DEIC1</name>
<proteinExistence type="predicted"/>
<dbReference type="AlphaFoldDB" id="A0A511MWV9"/>
<evidence type="ECO:0008006" key="4">
    <source>
        <dbReference type="Google" id="ProtNLM"/>
    </source>
</evidence>